<evidence type="ECO:0000313" key="3">
    <source>
        <dbReference type="EMBL" id="MFC4222029.1"/>
    </source>
</evidence>
<dbReference type="InterPro" id="IPR036388">
    <property type="entry name" value="WH-like_DNA-bd_sf"/>
</dbReference>
<dbReference type="Gene3D" id="1.10.10.10">
    <property type="entry name" value="Winged helix-like DNA-binding domain superfamily/Winged helix DNA-binding domain"/>
    <property type="match status" value="1"/>
</dbReference>
<dbReference type="Proteomes" id="UP001595841">
    <property type="component" value="Unassembled WGS sequence"/>
</dbReference>
<accession>A0ABV8PPG8</accession>
<dbReference type="SMART" id="SM00496">
    <property type="entry name" value="IENR2"/>
    <property type="match status" value="3"/>
</dbReference>
<dbReference type="Pfam" id="PF07460">
    <property type="entry name" value="NUMOD3"/>
    <property type="match status" value="2"/>
</dbReference>
<feature type="domain" description="Nuclease associated modular" evidence="2">
    <location>
        <begin position="85"/>
        <end position="101"/>
    </location>
</feature>
<organism evidence="3 4">
    <name type="scientific">Flagellimonas marina</name>
    <dbReference type="NCBI Taxonomy" id="1775168"/>
    <lineage>
        <taxon>Bacteria</taxon>
        <taxon>Pseudomonadati</taxon>
        <taxon>Bacteroidota</taxon>
        <taxon>Flavobacteriia</taxon>
        <taxon>Flavobacteriales</taxon>
        <taxon>Flavobacteriaceae</taxon>
        <taxon>Flagellimonas</taxon>
    </lineage>
</organism>
<evidence type="ECO:0000259" key="2">
    <source>
        <dbReference type="SMART" id="SM00496"/>
    </source>
</evidence>
<comment type="caution">
    <text evidence="3">The sequence shown here is derived from an EMBL/GenBank/DDBJ whole genome shotgun (WGS) entry which is preliminary data.</text>
</comment>
<dbReference type="InterPro" id="IPR003611">
    <property type="entry name" value="NUMOD3"/>
</dbReference>
<feature type="region of interest" description="Disordered" evidence="1">
    <location>
        <begin position="73"/>
        <end position="114"/>
    </location>
</feature>
<dbReference type="SUPFAM" id="SSF64496">
    <property type="entry name" value="DNA-binding domain of intron-encoded endonucleases"/>
    <property type="match status" value="1"/>
</dbReference>
<reference evidence="4" key="1">
    <citation type="journal article" date="2019" name="Int. J. Syst. Evol. Microbiol.">
        <title>The Global Catalogue of Microorganisms (GCM) 10K type strain sequencing project: providing services to taxonomists for standard genome sequencing and annotation.</title>
        <authorList>
            <consortium name="The Broad Institute Genomics Platform"/>
            <consortium name="The Broad Institute Genome Sequencing Center for Infectious Disease"/>
            <person name="Wu L."/>
            <person name="Ma J."/>
        </authorList>
    </citation>
    <scope>NUCLEOTIDE SEQUENCE [LARGE SCALE GENOMIC DNA]</scope>
    <source>
        <strain evidence="4">CGMCC 1.15774</strain>
    </source>
</reference>
<feature type="compositionally biased region" description="Basic and acidic residues" evidence="1">
    <location>
        <begin position="73"/>
        <end position="112"/>
    </location>
</feature>
<dbReference type="RefSeq" id="WP_379767613.1">
    <property type="nucleotide sequence ID" value="NZ_JBHSCL010000010.1"/>
</dbReference>
<evidence type="ECO:0000313" key="4">
    <source>
        <dbReference type="Proteomes" id="UP001595841"/>
    </source>
</evidence>
<proteinExistence type="predicted"/>
<protein>
    <submittedName>
        <fullName evidence="3">NUMOD3 domain-containing DNA-binding protein</fullName>
    </submittedName>
</protein>
<gene>
    <name evidence="3" type="ORF">ACFOWS_17885</name>
</gene>
<dbReference type="EMBL" id="JBHSCL010000010">
    <property type="protein sequence ID" value="MFC4222029.1"/>
    <property type="molecule type" value="Genomic_DNA"/>
</dbReference>
<evidence type="ECO:0000256" key="1">
    <source>
        <dbReference type="SAM" id="MobiDB-lite"/>
    </source>
</evidence>
<sequence>MGGTDEPENIVCLTAEEHYLAHQLLVKMYPKHKGIVMAANIMGTSMNEGRLSNKQFGWIRRRMANVMTGRTLSEETRKKMSDAAKGKKLSEETKRKISEYQRGKTVSEDTREKMKRSFKGRNAKTYHLIDPNGEKITVTNVAQFCRDTGIPEHAMRHLLRGETKTCKGWSLQ</sequence>
<feature type="domain" description="Nuclease associated modular" evidence="2">
    <location>
        <begin position="68"/>
        <end position="84"/>
    </location>
</feature>
<keyword evidence="3" id="KW-0238">DNA-binding</keyword>
<dbReference type="GO" id="GO:0003677">
    <property type="term" value="F:DNA binding"/>
    <property type="evidence" value="ECO:0007669"/>
    <property type="project" value="UniProtKB-KW"/>
</dbReference>
<feature type="domain" description="Nuclease associated modular" evidence="2">
    <location>
        <begin position="102"/>
        <end position="118"/>
    </location>
</feature>
<name>A0ABV8PPG8_9FLAO</name>
<keyword evidence="4" id="KW-1185">Reference proteome</keyword>